<evidence type="ECO:0000313" key="2">
    <source>
        <dbReference type="Proteomes" id="UP000295281"/>
    </source>
</evidence>
<keyword evidence="2" id="KW-1185">Reference proteome</keyword>
<accession>A0A4R6USE8</accession>
<dbReference type="EMBL" id="SNYN01000019">
    <property type="protein sequence ID" value="TDQ48255.1"/>
    <property type="molecule type" value="Genomic_DNA"/>
</dbReference>
<dbReference type="OrthoDB" id="3432452at2"/>
<dbReference type="AlphaFoldDB" id="A0A4R6USE8"/>
<sequence>MTGPDGEEHPPERVMAAARAAHRMRRPDTVLADLLSDSAADPPPGLRAGPGPRLLTFGAAGVELHLQVTVHGDTCDIAGQLVPPARSAVEFRHAGGAFHHTSDSDGAFVLRSLPRTPFSLVCSPSLPGSRPLATPWTPVR</sequence>
<gene>
    <name evidence="1" type="ORF">EV190_11969</name>
</gene>
<dbReference type="RefSeq" id="WP_133742801.1">
    <property type="nucleotide sequence ID" value="NZ_SNYN01000019.1"/>
</dbReference>
<dbReference type="Proteomes" id="UP000295281">
    <property type="component" value="Unassembled WGS sequence"/>
</dbReference>
<evidence type="ECO:0000313" key="1">
    <source>
        <dbReference type="EMBL" id="TDQ48255.1"/>
    </source>
</evidence>
<organism evidence="1 2">
    <name type="scientific">Actinorugispora endophytica</name>
    <dbReference type="NCBI Taxonomy" id="1605990"/>
    <lineage>
        <taxon>Bacteria</taxon>
        <taxon>Bacillati</taxon>
        <taxon>Actinomycetota</taxon>
        <taxon>Actinomycetes</taxon>
        <taxon>Streptosporangiales</taxon>
        <taxon>Nocardiopsidaceae</taxon>
        <taxon>Actinorugispora</taxon>
    </lineage>
</organism>
<protein>
    <submittedName>
        <fullName evidence="1">Uncharacterized protein</fullName>
    </submittedName>
</protein>
<name>A0A4R6USE8_9ACTN</name>
<reference evidence="1 2" key="1">
    <citation type="submission" date="2019-03" db="EMBL/GenBank/DDBJ databases">
        <title>Genomic Encyclopedia of Type Strains, Phase IV (KMG-IV): sequencing the most valuable type-strain genomes for metagenomic binning, comparative biology and taxonomic classification.</title>
        <authorList>
            <person name="Goeker M."/>
        </authorList>
    </citation>
    <scope>NUCLEOTIDE SEQUENCE [LARGE SCALE GENOMIC DNA]</scope>
    <source>
        <strain evidence="1 2">DSM 46770</strain>
    </source>
</reference>
<proteinExistence type="predicted"/>
<comment type="caution">
    <text evidence="1">The sequence shown here is derived from an EMBL/GenBank/DDBJ whole genome shotgun (WGS) entry which is preliminary data.</text>
</comment>